<dbReference type="Proteomes" id="UP000193642">
    <property type="component" value="Unassembled WGS sequence"/>
</dbReference>
<dbReference type="SUPFAM" id="SSF51110">
    <property type="entry name" value="alpha-D-mannose-specific plant lectins"/>
    <property type="match status" value="1"/>
</dbReference>
<comment type="caution">
    <text evidence="2">The sequence shown here is derived from an EMBL/GenBank/DDBJ whole genome shotgun (WGS) entry which is preliminary data.</text>
</comment>
<evidence type="ECO:0000259" key="1">
    <source>
        <dbReference type="PROSITE" id="PS50927"/>
    </source>
</evidence>
<feature type="domain" description="Bulb-type lectin" evidence="1">
    <location>
        <begin position="29"/>
        <end position="143"/>
    </location>
</feature>
<accession>A0A1Y2CMK3</accession>
<dbReference type="OrthoDB" id="1884773at2759"/>
<evidence type="ECO:0000313" key="3">
    <source>
        <dbReference type="Proteomes" id="UP000193642"/>
    </source>
</evidence>
<evidence type="ECO:0000313" key="2">
    <source>
        <dbReference type="EMBL" id="ORY48250.1"/>
    </source>
</evidence>
<name>A0A1Y2CMK3_9FUNG</name>
<proteinExistence type="predicted"/>
<dbReference type="InterPro" id="IPR036426">
    <property type="entry name" value="Bulb-type_lectin_dom_sf"/>
</dbReference>
<gene>
    <name evidence="2" type="ORF">BCR33DRAFT_714651</name>
</gene>
<dbReference type="AlphaFoldDB" id="A0A1Y2CMK3"/>
<reference evidence="2 3" key="1">
    <citation type="submission" date="2016-07" db="EMBL/GenBank/DDBJ databases">
        <title>Pervasive Adenine N6-methylation of Active Genes in Fungi.</title>
        <authorList>
            <consortium name="DOE Joint Genome Institute"/>
            <person name="Mondo S.J."/>
            <person name="Dannebaum R.O."/>
            <person name="Kuo R.C."/>
            <person name="Labutti K."/>
            <person name="Haridas S."/>
            <person name="Kuo A."/>
            <person name="Salamov A."/>
            <person name="Ahrendt S.R."/>
            <person name="Lipzen A."/>
            <person name="Sullivan W."/>
            <person name="Andreopoulos W.B."/>
            <person name="Clum A."/>
            <person name="Lindquist E."/>
            <person name="Daum C."/>
            <person name="Ramamoorthy G.K."/>
            <person name="Gryganskyi A."/>
            <person name="Culley D."/>
            <person name="Magnuson J.K."/>
            <person name="James T.Y."/>
            <person name="O'Malley M.A."/>
            <person name="Stajich J.E."/>
            <person name="Spatafora J.W."/>
            <person name="Visel A."/>
            <person name="Grigoriev I.V."/>
        </authorList>
    </citation>
    <scope>NUCLEOTIDE SEQUENCE [LARGE SCALE GENOMIC DNA]</scope>
    <source>
        <strain evidence="2 3">JEL800</strain>
    </source>
</reference>
<organism evidence="2 3">
    <name type="scientific">Rhizoclosmatium globosum</name>
    <dbReference type="NCBI Taxonomy" id="329046"/>
    <lineage>
        <taxon>Eukaryota</taxon>
        <taxon>Fungi</taxon>
        <taxon>Fungi incertae sedis</taxon>
        <taxon>Chytridiomycota</taxon>
        <taxon>Chytridiomycota incertae sedis</taxon>
        <taxon>Chytridiomycetes</taxon>
        <taxon>Chytridiales</taxon>
        <taxon>Chytriomycetaceae</taxon>
        <taxon>Rhizoclosmatium</taxon>
    </lineage>
</organism>
<dbReference type="EMBL" id="MCGO01000012">
    <property type="protein sequence ID" value="ORY48250.1"/>
    <property type="molecule type" value="Genomic_DNA"/>
</dbReference>
<keyword evidence="3" id="KW-1185">Reference proteome</keyword>
<sequence>MLNKPIANAPPSGFAEVTWAIPPTIPDARCSVPGGPNLFAGSKVLSPNGKFSLALQYDGNLVLYRDSTTAVWNTKSYGHPEITHLDSQSLFLNDIHMNAVWKPFYAYRVKDTPTPLGSILCVHNDGSLKVYTTGENAQKTVWP</sequence>
<dbReference type="Gene3D" id="2.90.10.30">
    <property type="match status" value="1"/>
</dbReference>
<dbReference type="InterPro" id="IPR001480">
    <property type="entry name" value="Bulb-type_lectin_dom"/>
</dbReference>
<dbReference type="PROSITE" id="PS50927">
    <property type="entry name" value="BULB_LECTIN"/>
    <property type="match status" value="1"/>
</dbReference>
<protein>
    <recommendedName>
        <fullName evidence="1">Bulb-type lectin domain-containing protein</fullName>
    </recommendedName>
</protein>